<comment type="caution">
    <text evidence="1">The sequence shown here is derived from an EMBL/GenBank/DDBJ whole genome shotgun (WGS) entry which is preliminary data.</text>
</comment>
<evidence type="ECO:0000313" key="1">
    <source>
        <dbReference type="EMBL" id="CAH2232338.1"/>
    </source>
</evidence>
<organism evidence="1 2">
    <name type="scientific">Pararge aegeria aegeria</name>
    <dbReference type="NCBI Taxonomy" id="348720"/>
    <lineage>
        <taxon>Eukaryota</taxon>
        <taxon>Metazoa</taxon>
        <taxon>Ecdysozoa</taxon>
        <taxon>Arthropoda</taxon>
        <taxon>Hexapoda</taxon>
        <taxon>Insecta</taxon>
        <taxon>Pterygota</taxon>
        <taxon>Neoptera</taxon>
        <taxon>Endopterygota</taxon>
        <taxon>Lepidoptera</taxon>
        <taxon>Glossata</taxon>
        <taxon>Ditrysia</taxon>
        <taxon>Papilionoidea</taxon>
        <taxon>Nymphalidae</taxon>
        <taxon>Satyrinae</taxon>
        <taxon>Satyrini</taxon>
        <taxon>Parargina</taxon>
        <taxon>Pararge</taxon>
    </lineage>
</organism>
<name>A0A8S4R6P8_9NEOP</name>
<sequence>MRCGSCLGGDITDVGLHGETKVYCENEVFDGGEPGDLRPVELKLRRHGLRATQESVRSALPRRSCLLGRILQRGRSPLVSSSVHICRGGSKAHTIEGLLHVEECRHDFLPVYRGVGHDVQHPGQLLGGVVFGPEAKLFVPWSQVGKHPPQQ</sequence>
<dbReference type="Proteomes" id="UP000838756">
    <property type="component" value="Unassembled WGS sequence"/>
</dbReference>
<proteinExistence type="predicted"/>
<evidence type="ECO:0000313" key="2">
    <source>
        <dbReference type="Proteomes" id="UP000838756"/>
    </source>
</evidence>
<protein>
    <submittedName>
        <fullName evidence="1">Jg15864 protein</fullName>
    </submittedName>
</protein>
<dbReference type="EMBL" id="CAKXAJ010024890">
    <property type="protein sequence ID" value="CAH2232338.1"/>
    <property type="molecule type" value="Genomic_DNA"/>
</dbReference>
<accession>A0A8S4R6P8</accession>
<dbReference type="AlphaFoldDB" id="A0A8S4R6P8"/>
<gene>
    <name evidence="1" type="primary">jg15864</name>
    <name evidence="1" type="ORF">PAEG_LOCUS10608</name>
</gene>
<reference evidence="1" key="1">
    <citation type="submission" date="2022-03" db="EMBL/GenBank/DDBJ databases">
        <authorList>
            <person name="Lindestad O."/>
        </authorList>
    </citation>
    <scope>NUCLEOTIDE SEQUENCE</scope>
</reference>
<keyword evidence="2" id="KW-1185">Reference proteome</keyword>